<dbReference type="RefSeq" id="WP_129121199.1">
    <property type="nucleotide sequence ID" value="NZ_PEIB01000003.1"/>
</dbReference>
<dbReference type="OrthoDB" id="5904097at2"/>
<accession>A0A4Q0YSL8</accession>
<protein>
    <recommendedName>
        <fullName evidence="3">Lipoprotein</fullName>
    </recommendedName>
</protein>
<comment type="caution">
    <text evidence="1">The sequence shown here is derived from an EMBL/GenBank/DDBJ whole genome shotgun (WGS) entry which is preliminary data.</text>
</comment>
<keyword evidence="2" id="KW-1185">Reference proteome</keyword>
<dbReference type="EMBL" id="PEIB01000003">
    <property type="protein sequence ID" value="RXJ74237.1"/>
    <property type="molecule type" value="Genomic_DNA"/>
</dbReference>
<sequence>MKKILLTSIIVSLVGCGGGGDSSPTQKTDIPAVPKMSLTPLKGTVANTQKSLNAIDSYPAYEDPADARGNIDNQDHNFFGQDNMNTCIAYMHLTNVTANGYDADKEQEYSKYLSQQLIEQFRYAKGISGADGFVNQNGVEAKDWISHFYYKANNYDCDSRTGTHYDSVEREKNGIVNLRLAFSAKDDDGIQFNRVKYTGWQNDTKNNEVAGMTKSSTKGGLVYNHKLRSFKTEDVKSVDLVDDIYQSTGENNKDWQHLSKSYFSEGVLDNHNYQIVGGNIISAYGKSPEDKETTYYAVNMVSAFVDGVGTKVSWCTVGTGNKSDHLPQNTFNSIRESGDMGAAYCDPIKSENSKTQYYDLTGQPITEIGQKNFVDNGVRALETSVDKFSKTTTLYSGKSQQEYFDNQQLANEVDQLKVDLAIN</sequence>
<reference evidence="1 2" key="1">
    <citation type="submission" date="2017-10" db="EMBL/GenBank/DDBJ databases">
        <title>Nyctiphanis sp. nov., isolated from the stomach of the euphausiid Nyctiphanes simplex (Hansen, 1911) in the Gulf of California.</title>
        <authorList>
            <person name="Gomez-Gil B."/>
            <person name="Aguilar-Mendez M."/>
            <person name="Lopez-Cortes A."/>
            <person name="Gomez-Gutierrez J."/>
            <person name="Roque A."/>
            <person name="Lang E."/>
            <person name="Gonzalez-Castillo A."/>
        </authorList>
    </citation>
    <scope>NUCLEOTIDE SEQUENCE [LARGE SCALE GENOMIC DNA]</scope>
    <source>
        <strain evidence="1 2">CAIM 600</strain>
    </source>
</reference>
<gene>
    <name evidence="1" type="ORF">CS022_04015</name>
</gene>
<proteinExistence type="predicted"/>
<evidence type="ECO:0008006" key="3">
    <source>
        <dbReference type="Google" id="ProtNLM"/>
    </source>
</evidence>
<dbReference type="PROSITE" id="PS51257">
    <property type="entry name" value="PROKAR_LIPOPROTEIN"/>
    <property type="match status" value="1"/>
</dbReference>
<evidence type="ECO:0000313" key="2">
    <source>
        <dbReference type="Proteomes" id="UP000290287"/>
    </source>
</evidence>
<evidence type="ECO:0000313" key="1">
    <source>
        <dbReference type="EMBL" id="RXJ74237.1"/>
    </source>
</evidence>
<dbReference type="Proteomes" id="UP000290287">
    <property type="component" value="Unassembled WGS sequence"/>
</dbReference>
<dbReference type="AlphaFoldDB" id="A0A4Q0YSL8"/>
<name>A0A4Q0YSL8_9GAMM</name>
<organism evidence="1 2">
    <name type="scientific">Veronia nyctiphanis</name>
    <dbReference type="NCBI Taxonomy" id="1278244"/>
    <lineage>
        <taxon>Bacteria</taxon>
        <taxon>Pseudomonadati</taxon>
        <taxon>Pseudomonadota</taxon>
        <taxon>Gammaproteobacteria</taxon>
        <taxon>Vibrionales</taxon>
        <taxon>Vibrionaceae</taxon>
        <taxon>Veronia</taxon>
    </lineage>
</organism>